<comment type="subunit">
    <text evidence="4">Part of the 50S ribosomal subunit. Contacts protein L32.</text>
</comment>
<dbReference type="GO" id="GO:0003735">
    <property type="term" value="F:structural constituent of ribosome"/>
    <property type="evidence" value="ECO:0007669"/>
    <property type="project" value="InterPro"/>
</dbReference>
<protein>
    <recommendedName>
        <fullName evidence="4">Large ribosomal subunit protein bL17</fullName>
    </recommendedName>
</protein>
<evidence type="ECO:0000256" key="1">
    <source>
        <dbReference type="ARBA" id="ARBA00008777"/>
    </source>
</evidence>
<dbReference type="PROSITE" id="PS01167">
    <property type="entry name" value="RIBOSOMAL_L17"/>
    <property type="match status" value="1"/>
</dbReference>
<dbReference type="AlphaFoldDB" id="A0A0F7WR88"/>
<dbReference type="NCBIfam" id="TIGR00059">
    <property type="entry name" value="L17"/>
    <property type="match status" value="1"/>
</dbReference>
<proteinExistence type="inferred from homology"/>
<keyword evidence="2 4" id="KW-0689">Ribosomal protein</keyword>
<dbReference type="Pfam" id="PF01196">
    <property type="entry name" value="Ribosomal_L17"/>
    <property type="match status" value="1"/>
</dbReference>
<dbReference type="HAMAP" id="MF_01368">
    <property type="entry name" value="Ribosomal_bL17"/>
    <property type="match status" value="1"/>
</dbReference>
<keyword evidence="3 4" id="KW-0687">Ribonucleoprotein</keyword>
<dbReference type="FunFam" id="3.90.1030.10:FF:000003">
    <property type="entry name" value="50S ribosomal protein L17"/>
    <property type="match status" value="1"/>
</dbReference>
<evidence type="ECO:0000256" key="4">
    <source>
        <dbReference type="HAMAP-Rule" id="MF_01368"/>
    </source>
</evidence>
<dbReference type="GO" id="GO:0006412">
    <property type="term" value="P:translation"/>
    <property type="evidence" value="ECO:0007669"/>
    <property type="project" value="UniProtKB-UniRule"/>
</dbReference>
<accession>A0A0F7WR88</accession>
<dbReference type="InterPro" id="IPR047859">
    <property type="entry name" value="Ribosomal_bL17_CS"/>
</dbReference>
<sequence length="142" mass="16374">MQHARKKFRVGRTSSHNRCMLANMLKSLIHHERIETTLPKAKELRRHADKMITLAKKNSLAARRIAIGRLMVRYNKLTSKEARQAKGGDTSVYNVDRLVVNKLFDELGNRFVERKGGYTRILKLQNRIGDNAQKCIIEFLAS</sequence>
<evidence type="ECO:0000256" key="5">
    <source>
        <dbReference type="RuleBase" id="RU000660"/>
    </source>
</evidence>
<gene>
    <name evidence="4" type="primary">rplQ</name>
    <name evidence="6" type="ORF">BN1224_DC9_BU_00700</name>
</gene>
<evidence type="ECO:0000256" key="2">
    <source>
        <dbReference type="ARBA" id="ARBA00022980"/>
    </source>
</evidence>
<evidence type="ECO:0000256" key="3">
    <source>
        <dbReference type="ARBA" id="ARBA00023274"/>
    </source>
</evidence>
<reference evidence="6" key="1">
    <citation type="submission" date="2015-05" db="EMBL/GenBank/DDBJ databases">
        <authorList>
            <person name="Rattei Thomas"/>
        </authorList>
    </citation>
    <scope>NUCLEOTIDE SEQUENCE</scope>
    <source>
        <strain evidence="6">DC9</strain>
    </source>
</reference>
<evidence type="ECO:0000313" key="6">
    <source>
        <dbReference type="EMBL" id="CRI42745.1"/>
    </source>
</evidence>
<dbReference type="InterPro" id="IPR000456">
    <property type="entry name" value="Ribosomal_bL17"/>
</dbReference>
<dbReference type="InterPro" id="IPR036373">
    <property type="entry name" value="Ribosomal_bL17_sf"/>
</dbReference>
<dbReference type="PANTHER" id="PTHR14413">
    <property type="entry name" value="RIBOSOMAL PROTEIN L17"/>
    <property type="match status" value="1"/>
</dbReference>
<dbReference type="PANTHER" id="PTHR14413:SF16">
    <property type="entry name" value="LARGE RIBOSOMAL SUBUNIT PROTEIN BL17M"/>
    <property type="match status" value="1"/>
</dbReference>
<dbReference type="GO" id="GO:0022625">
    <property type="term" value="C:cytosolic large ribosomal subunit"/>
    <property type="evidence" value="ECO:0007669"/>
    <property type="project" value="TreeGrafter"/>
</dbReference>
<name>A0A0F7WR88_CHLPN</name>
<dbReference type="EMBL" id="LN847051">
    <property type="protein sequence ID" value="CRI42745.1"/>
    <property type="molecule type" value="Genomic_DNA"/>
</dbReference>
<organism evidence="6">
    <name type="scientific">Chlamydia pneumoniae</name>
    <name type="common">Chlamydophila pneumoniae</name>
    <dbReference type="NCBI Taxonomy" id="83558"/>
    <lineage>
        <taxon>Bacteria</taxon>
        <taxon>Pseudomonadati</taxon>
        <taxon>Chlamydiota</taxon>
        <taxon>Chlamydiia</taxon>
        <taxon>Chlamydiales</taxon>
        <taxon>Chlamydiaceae</taxon>
        <taxon>Chlamydia/Chlamydophila group</taxon>
        <taxon>Chlamydia</taxon>
    </lineage>
</organism>
<comment type="similarity">
    <text evidence="1 4 5">Belongs to the bacterial ribosomal protein bL17 family.</text>
</comment>
<dbReference type="SUPFAM" id="SSF64263">
    <property type="entry name" value="Prokaryotic ribosomal protein L17"/>
    <property type="match status" value="1"/>
</dbReference>
<dbReference type="Gene3D" id="3.90.1030.10">
    <property type="entry name" value="Ribosomal protein L17"/>
    <property type="match status" value="1"/>
</dbReference>